<accession>A0A239I9H6</accession>
<dbReference type="GO" id="GO:0016747">
    <property type="term" value="F:acyltransferase activity, transferring groups other than amino-acyl groups"/>
    <property type="evidence" value="ECO:0007669"/>
    <property type="project" value="InterPro"/>
</dbReference>
<keyword evidence="3" id="KW-1185">Reference proteome</keyword>
<dbReference type="SUPFAM" id="SSF55729">
    <property type="entry name" value="Acyl-CoA N-acyltransferases (Nat)"/>
    <property type="match status" value="1"/>
</dbReference>
<reference evidence="2 3" key="1">
    <citation type="submission" date="2017-06" db="EMBL/GenBank/DDBJ databases">
        <authorList>
            <person name="Kim H.J."/>
            <person name="Triplett B.A."/>
        </authorList>
    </citation>
    <scope>NUCLEOTIDE SEQUENCE [LARGE SCALE GENOMIC DNA]</scope>
    <source>
        <strain evidence="2 3">CGMCC 4.1858</strain>
    </source>
</reference>
<dbReference type="Gene3D" id="3.40.630.30">
    <property type="match status" value="1"/>
</dbReference>
<dbReference type="RefSeq" id="WP_245938954.1">
    <property type="nucleotide sequence ID" value="NZ_FZOF01000010.1"/>
</dbReference>
<keyword evidence="2" id="KW-0808">Transferase</keyword>
<dbReference type="InterPro" id="IPR000182">
    <property type="entry name" value="GNAT_dom"/>
</dbReference>
<evidence type="ECO:0000313" key="3">
    <source>
        <dbReference type="Proteomes" id="UP000198280"/>
    </source>
</evidence>
<protein>
    <submittedName>
        <fullName evidence="2">GNAT acetyltransferase</fullName>
    </submittedName>
</protein>
<sequence length="260" mass="28057">MIEVPSLDGWFPSDVPGPVALAEHVRATGNGRWWADRAAAPRAVAVACADHVLLEGDPRYVDPDALAPLANGYVLARTRFLPVLGAAFEHVVPWERMIWVQSRPVPRRRPPRDVVVRRLAPRDGPAVAAAGDDVRWNTRSWGGAQGLAASGHAWGAFRSGRLVSLACTYFLGDRYEDLAVVTLRGHRREGLALACLSGLCGDVAARGRTPGWTCSRGNRPSRRLAWTAGFRLFGEYVHYAVGRPAGAGRPGGTTRALGAR</sequence>
<name>A0A239I9H6_9ACTN</name>
<feature type="domain" description="N-acetyltransferase" evidence="1">
    <location>
        <begin position="114"/>
        <end position="246"/>
    </location>
</feature>
<dbReference type="PROSITE" id="PS51186">
    <property type="entry name" value="GNAT"/>
    <property type="match status" value="1"/>
</dbReference>
<dbReference type="Proteomes" id="UP000198280">
    <property type="component" value="Unassembled WGS sequence"/>
</dbReference>
<dbReference type="InterPro" id="IPR016181">
    <property type="entry name" value="Acyl_CoA_acyltransferase"/>
</dbReference>
<dbReference type="EMBL" id="FZOF01000010">
    <property type="protein sequence ID" value="SNS90161.1"/>
    <property type="molecule type" value="Genomic_DNA"/>
</dbReference>
<proteinExistence type="predicted"/>
<evidence type="ECO:0000313" key="2">
    <source>
        <dbReference type="EMBL" id="SNS90161.1"/>
    </source>
</evidence>
<gene>
    <name evidence="2" type="ORF">SAMN05216252_11054</name>
</gene>
<dbReference type="Pfam" id="PF12746">
    <property type="entry name" value="GNAT_acetyltran"/>
    <property type="match status" value="1"/>
</dbReference>
<dbReference type="AlphaFoldDB" id="A0A239I9H6"/>
<evidence type="ECO:0000259" key="1">
    <source>
        <dbReference type="PROSITE" id="PS51186"/>
    </source>
</evidence>
<organism evidence="2 3">
    <name type="scientific">Actinacidiphila glaucinigra</name>
    <dbReference type="NCBI Taxonomy" id="235986"/>
    <lineage>
        <taxon>Bacteria</taxon>
        <taxon>Bacillati</taxon>
        <taxon>Actinomycetota</taxon>
        <taxon>Actinomycetes</taxon>
        <taxon>Kitasatosporales</taxon>
        <taxon>Streptomycetaceae</taxon>
        <taxon>Actinacidiphila</taxon>
    </lineage>
</organism>
<dbReference type="InterPro" id="IPR027365">
    <property type="entry name" value="GNAT_acetyltra_YdfB-like"/>
</dbReference>